<protein>
    <submittedName>
        <fullName evidence="2">Uncharacterized protein</fullName>
    </submittedName>
</protein>
<evidence type="ECO:0000313" key="2">
    <source>
        <dbReference type="EMBL" id="KAJ8038337.1"/>
    </source>
</evidence>
<evidence type="ECO:0000256" key="1">
    <source>
        <dbReference type="SAM" id="Coils"/>
    </source>
</evidence>
<gene>
    <name evidence="2" type="ORF">HOLleu_15730</name>
</gene>
<dbReference type="AlphaFoldDB" id="A0A9Q1H7B9"/>
<feature type="coiled-coil region" evidence="1">
    <location>
        <begin position="55"/>
        <end position="93"/>
    </location>
</feature>
<organism evidence="2 3">
    <name type="scientific">Holothuria leucospilota</name>
    <name type="common">Black long sea cucumber</name>
    <name type="synonym">Mertensiothuria leucospilota</name>
    <dbReference type="NCBI Taxonomy" id="206669"/>
    <lineage>
        <taxon>Eukaryota</taxon>
        <taxon>Metazoa</taxon>
        <taxon>Echinodermata</taxon>
        <taxon>Eleutherozoa</taxon>
        <taxon>Echinozoa</taxon>
        <taxon>Holothuroidea</taxon>
        <taxon>Aspidochirotacea</taxon>
        <taxon>Aspidochirotida</taxon>
        <taxon>Holothuriidae</taxon>
        <taxon>Holothuria</taxon>
    </lineage>
</organism>
<proteinExistence type="predicted"/>
<sequence length="95" mass="10640">MSKRGRPAGSLGKKKREEAAALKSITSLATRLSQSSHREADFEDDDVSIASEGLAESINQSIELIHAELQKIRKEFGKAIELHKKQIKELQQLRE</sequence>
<accession>A0A9Q1H7B9</accession>
<keyword evidence="1" id="KW-0175">Coiled coil</keyword>
<reference evidence="2" key="1">
    <citation type="submission" date="2021-10" db="EMBL/GenBank/DDBJ databases">
        <title>Tropical sea cucumber genome reveals ecological adaptation and Cuvierian tubules defense mechanism.</title>
        <authorList>
            <person name="Chen T."/>
        </authorList>
    </citation>
    <scope>NUCLEOTIDE SEQUENCE</scope>
    <source>
        <strain evidence="2">Nanhai2018</strain>
        <tissue evidence="2">Muscle</tissue>
    </source>
</reference>
<dbReference type="Proteomes" id="UP001152320">
    <property type="component" value="Chromosome 7"/>
</dbReference>
<keyword evidence="3" id="KW-1185">Reference proteome</keyword>
<evidence type="ECO:0000313" key="3">
    <source>
        <dbReference type="Proteomes" id="UP001152320"/>
    </source>
</evidence>
<comment type="caution">
    <text evidence="2">The sequence shown here is derived from an EMBL/GenBank/DDBJ whole genome shotgun (WGS) entry which is preliminary data.</text>
</comment>
<name>A0A9Q1H7B9_HOLLE</name>
<dbReference type="EMBL" id="JAIZAY010000007">
    <property type="protein sequence ID" value="KAJ8038337.1"/>
    <property type="molecule type" value="Genomic_DNA"/>
</dbReference>